<dbReference type="OrthoDB" id="1933717at2759"/>
<accession>A0A6A6UPG2</accession>
<dbReference type="PRINTS" id="PR00080">
    <property type="entry name" value="SDRFAMILY"/>
</dbReference>
<reference evidence="3" key="1">
    <citation type="journal article" date="2020" name="Stud. Mycol.">
        <title>101 Dothideomycetes genomes: a test case for predicting lifestyles and emergence of pathogens.</title>
        <authorList>
            <person name="Haridas S."/>
            <person name="Albert R."/>
            <person name="Binder M."/>
            <person name="Bloem J."/>
            <person name="Labutti K."/>
            <person name="Salamov A."/>
            <person name="Andreopoulos B."/>
            <person name="Baker S."/>
            <person name="Barry K."/>
            <person name="Bills G."/>
            <person name="Bluhm B."/>
            <person name="Cannon C."/>
            <person name="Castanera R."/>
            <person name="Culley D."/>
            <person name="Daum C."/>
            <person name="Ezra D."/>
            <person name="Gonzalez J."/>
            <person name="Henrissat B."/>
            <person name="Kuo A."/>
            <person name="Liang C."/>
            <person name="Lipzen A."/>
            <person name="Lutzoni F."/>
            <person name="Magnuson J."/>
            <person name="Mondo S."/>
            <person name="Nolan M."/>
            <person name="Ohm R."/>
            <person name="Pangilinan J."/>
            <person name="Park H.-J."/>
            <person name="Ramirez L."/>
            <person name="Alfaro M."/>
            <person name="Sun H."/>
            <person name="Tritt A."/>
            <person name="Yoshinaga Y."/>
            <person name="Zwiers L.-H."/>
            <person name="Turgeon B."/>
            <person name="Goodwin S."/>
            <person name="Spatafora J."/>
            <person name="Crous P."/>
            <person name="Grigoriev I."/>
        </authorList>
    </citation>
    <scope>NUCLEOTIDE SEQUENCE</scope>
    <source>
        <strain evidence="3">CBS 115976</strain>
    </source>
</reference>
<dbReference type="Gene3D" id="3.40.50.720">
    <property type="entry name" value="NAD(P)-binding Rossmann-like Domain"/>
    <property type="match status" value="1"/>
</dbReference>
<name>A0A6A6UPG2_9PEZI</name>
<dbReference type="InterPro" id="IPR036291">
    <property type="entry name" value="NAD(P)-bd_dom_sf"/>
</dbReference>
<evidence type="ECO:0000256" key="2">
    <source>
        <dbReference type="RuleBase" id="RU000363"/>
    </source>
</evidence>
<dbReference type="Proteomes" id="UP000799302">
    <property type="component" value="Unassembled WGS sequence"/>
</dbReference>
<dbReference type="GO" id="GO:0005737">
    <property type="term" value="C:cytoplasm"/>
    <property type="evidence" value="ECO:0007669"/>
    <property type="project" value="TreeGrafter"/>
</dbReference>
<dbReference type="GO" id="GO:0016491">
    <property type="term" value="F:oxidoreductase activity"/>
    <property type="evidence" value="ECO:0007669"/>
    <property type="project" value="TreeGrafter"/>
</dbReference>
<dbReference type="InterPro" id="IPR002347">
    <property type="entry name" value="SDR_fam"/>
</dbReference>
<dbReference type="PANTHER" id="PTHR43544:SF32">
    <property type="entry name" value="CHAIN DEHYDROGENASE, PUTATIVE (AFU_ORTHOLOGUE AFUA_5G01530)-RELATED"/>
    <property type="match status" value="1"/>
</dbReference>
<proteinExistence type="inferred from homology"/>
<gene>
    <name evidence="3" type="ORF">BT63DRAFT_421178</name>
</gene>
<dbReference type="AlphaFoldDB" id="A0A6A6UPG2"/>
<sequence>MAAQQKIILVTGGNGGIGYELVAQMAATSSNHVLLGSRSVEKGSTAVDELSSKGLAGTVELLQLDVTDEKSIAEAVKQVESKHGRLDALVNNAGVSTADGTLTARMNWTFQVNATGPAAIVEAFEPLLKKSTGTVRIVNVSSGAGSITTRLIATNPFYEMKVVDYRVSKAALNMVTACQAAEYGKLGWKVFAFCPGYTVSKLSNQNTEEYGAQPTSKGAAPIVDILNGKRDEEHGRFLNATGQFPW</sequence>
<organism evidence="3 4">
    <name type="scientific">Microthyrium microscopicum</name>
    <dbReference type="NCBI Taxonomy" id="703497"/>
    <lineage>
        <taxon>Eukaryota</taxon>
        <taxon>Fungi</taxon>
        <taxon>Dikarya</taxon>
        <taxon>Ascomycota</taxon>
        <taxon>Pezizomycotina</taxon>
        <taxon>Dothideomycetes</taxon>
        <taxon>Dothideomycetes incertae sedis</taxon>
        <taxon>Microthyriales</taxon>
        <taxon>Microthyriaceae</taxon>
        <taxon>Microthyrium</taxon>
    </lineage>
</organism>
<evidence type="ECO:0000313" key="4">
    <source>
        <dbReference type="Proteomes" id="UP000799302"/>
    </source>
</evidence>
<protein>
    <submittedName>
        <fullName evidence="3">NAD(P)-binding protein</fullName>
    </submittedName>
</protein>
<comment type="similarity">
    <text evidence="1 2">Belongs to the short-chain dehydrogenases/reductases (SDR) family.</text>
</comment>
<dbReference type="GO" id="GO:0019748">
    <property type="term" value="P:secondary metabolic process"/>
    <property type="evidence" value="ECO:0007669"/>
    <property type="project" value="TreeGrafter"/>
</dbReference>
<dbReference type="InterPro" id="IPR051468">
    <property type="entry name" value="Fungal_SecMetab_SDRs"/>
</dbReference>
<dbReference type="SUPFAM" id="SSF51735">
    <property type="entry name" value="NAD(P)-binding Rossmann-fold domains"/>
    <property type="match status" value="1"/>
</dbReference>
<keyword evidence="4" id="KW-1185">Reference proteome</keyword>
<evidence type="ECO:0000256" key="1">
    <source>
        <dbReference type="ARBA" id="ARBA00006484"/>
    </source>
</evidence>
<dbReference type="PRINTS" id="PR00081">
    <property type="entry name" value="GDHRDH"/>
</dbReference>
<dbReference type="PANTHER" id="PTHR43544">
    <property type="entry name" value="SHORT-CHAIN DEHYDROGENASE/REDUCTASE"/>
    <property type="match status" value="1"/>
</dbReference>
<dbReference type="EMBL" id="MU004231">
    <property type="protein sequence ID" value="KAF2672978.1"/>
    <property type="molecule type" value="Genomic_DNA"/>
</dbReference>
<dbReference type="Pfam" id="PF00106">
    <property type="entry name" value="adh_short"/>
    <property type="match status" value="1"/>
</dbReference>
<evidence type="ECO:0000313" key="3">
    <source>
        <dbReference type="EMBL" id="KAF2672978.1"/>
    </source>
</evidence>